<name>A0A6H5I5Z5_9HYME</name>
<organism evidence="1 2">
    <name type="scientific">Trichogramma brassicae</name>
    <dbReference type="NCBI Taxonomy" id="86971"/>
    <lineage>
        <taxon>Eukaryota</taxon>
        <taxon>Metazoa</taxon>
        <taxon>Ecdysozoa</taxon>
        <taxon>Arthropoda</taxon>
        <taxon>Hexapoda</taxon>
        <taxon>Insecta</taxon>
        <taxon>Pterygota</taxon>
        <taxon>Neoptera</taxon>
        <taxon>Endopterygota</taxon>
        <taxon>Hymenoptera</taxon>
        <taxon>Apocrita</taxon>
        <taxon>Proctotrupomorpha</taxon>
        <taxon>Chalcidoidea</taxon>
        <taxon>Trichogrammatidae</taxon>
        <taxon>Trichogramma</taxon>
    </lineage>
</organism>
<gene>
    <name evidence="1" type="ORF">TBRA_LOCUS5251</name>
</gene>
<dbReference type="AlphaFoldDB" id="A0A6H5I5Z5"/>
<dbReference type="Proteomes" id="UP000479190">
    <property type="component" value="Unassembled WGS sequence"/>
</dbReference>
<evidence type="ECO:0000313" key="2">
    <source>
        <dbReference type="Proteomes" id="UP000479190"/>
    </source>
</evidence>
<dbReference type="EMBL" id="CADCXV010000706">
    <property type="protein sequence ID" value="CAB0033334.1"/>
    <property type="molecule type" value="Genomic_DNA"/>
</dbReference>
<evidence type="ECO:0000313" key="1">
    <source>
        <dbReference type="EMBL" id="CAB0033334.1"/>
    </source>
</evidence>
<protein>
    <submittedName>
        <fullName evidence="1">Uncharacterized protein</fullName>
    </submittedName>
</protein>
<proteinExistence type="predicted"/>
<keyword evidence="2" id="KW-1185">Reference proteome</keyword>
<accession>A0A6H5I5Z5</accession>
<sequence length="192" mass="22701">MRSRVYKKNRENCRFNPYHYMKLTETSFFLFKITNNPNEKFNMRASCAEDHTRYIPARARPESPLPSRALYALASVEKTHCDAKRTCNNLELDAKLAWLAVSPKSGANKTVYCGSLVGTLFQCQRSPAHLRIRAPHVYRRTRLTYTHSYTHVYRTSVQRWWWWRRRHRDAPVRTRVTATNHAICNCHRPDCV</sequence>
<reference evidence="1 2" key="1">
    <citation type="submission" date="2020-02" db="EMBL/GenBank/DDBJ databases">
        <authorList>
            <person name="Ferguson B K."/>
        </authorList>
    </citation>
    <scope>NUCLEOTIDE SEQUENCE [LARGE SCALE GENOMIC DNA]</scope>
</reference>